<protein>
    <recommendedName>
        <fullName evidence="4">DUF3040 domain-containing protein</fullName>
    </recommendedName>
</protein>
<keyword evidence="1" id="KW-1133">Transmembrane helix</keyword>
<reference evidence="2 3" key="1">
    <citation type="journal article" date="2019" name="Int. J. Syst. Evol. Microbiol.">
        <title>The Global Catalogue of Microorganisms (GCM) 10K type strain sequencing project: providing services to taxonomists for standard genome sequencing and annotation.</title>
        <authorList>
            <consortium name="The Broad Institute Genomics Platform"/>
            <consortium name="The Broad Institute Genome Sequencing Center for Infectious Disease"/>
            <person name="Wu L."/>
            <person name="Ma J."/>
        </authorList>
    </citation>
    <scope>NUCLEOTIDE SEQUENCE [LARGE SCALE GENOMIC DNA]</scope>
    <source>
        <strain evidence="2 3">JCM 15672</strain>
    </source>
</reference>
<accession>A0ABN2URQ7</accession>
<dbReference type="Proteomes" id="UP001501196">
    <property type="component" value="Unassembled WGS sequence"/>
</dbReference>
<sequence>MGVDSMSLLPEERIESAKTDVSLMSPADQKDVVDRIRTANPSLIPTGDTSKTALWLSLIIGVLVVALAAIAAAVILVISGSGELAAAAWPIATAAVAGTVGLFAKSPTG</sequence>
<name>A0ABN2URQ7_9MICO</name>
<feature type="transmembrane region" description="Helical" evidence="1">
    <location>
        <begin position="53"/>
        <end position="78"/>
    </location>
</feature>
<dbReference type="EMBL" id="BAAAPW010000005">
    <property type="protein sequence ID" value="GAA2041663.1"/>
    <property type="molecule type" value="Genomic_DNA"/>
</dbReference>
<organism evidence="2 3">
    <name type="scientific">Agromyces tropicus</name>
    <dbReference type="NCBI Taxonomy" id="555371"/>
    <lineage>
        <taxon>Bacteria</taxon>
        <taxon>Bacillati</taxon>
        <taxon>Actinomycetota</taxon>
        <taxon>Actinomycetes</taxon>
        <taxon>Micrococcales</taxon>
        <taxon>Microbacteriaceae</taxon>
        <taxon>Agromyces</taxon>
    </lineage>
</organism>
<keyword evidence="1" id="KW-0472">Membrane</keyword>
<evidence type="ECO:0000313" key="3">
    <source>
        <dbReference type="Proteomes" id="UP001501196"/>
    </source>
</evidence>
<evidence type="ECO:0008006" key="4">
    <source>
        <dbReference type="Google" id="ProtNLM"/>
    </source>
</evidence>
<evidence type="ECO:0000313" key="2">
    <source>
        <dbReference type="EMBL" id="GAA2041663.1"/>
    </source>
</evidence>
<feature type="transmembrane region" description="Helical" evidence="1">
    <location>
        <begin position="84"/>
        <end position="104"/>
    </location>
</feature>
<gene>
    <name evidence="2" type="ORF">GCM10009819_29620</name>
</gene>
<evidence type="ECO:0000256" key="1">
    <source>
        <dbReference type="SAM" id="Phobius"/>
    </source>
</evidence>
<keyword evidence="1" id="KW-0812">Transmembrane</keyword>
<comment type="caution">
    <text evidence="2">The sequence shown here is derived from an EMBL/GenBank/DDBJ whole genome shotgun (WGS) entry which is preliminary data.</text>
</comment>
<keyword evidence="3" id="KW-1185">Reference proteome</keyword>
<proteinExistence type="predicted"/>